<dbReference type="InterPro" id="IPR006633">
    <property type="entry name" value="Carb-bd_sugar_hydrolysis-dom"/>
</dbReference>
<dbReference type="InterPro" id="IPR051550">
    <property type="entry name" value="SCF-Subunits/Alg-Epimerases"/>
</dbReference>
<dbReference type="SUPFAM" id="SSF110296">
    <property type="entry name" value="Oligoxyloglucan reducing end-specific cellobiohydrolase"/>
    <property type="match status" value="2"/>
</dbReference>
<feature type="domain" description="Carbohydrate-binding/sugar hydrolysis" evidence="5">
    <location>
        <begin position="736"/>
        <end position="875"/>
    </location>
</feature>
<evidence type="ECO:0000256" key="3">
    <source>
        <dbReference type="ARBA" id="ARBA00022786"/>
    </source>
</evidence>
<dbReference type="SMART" id="SM00710">
    <property type="entry name" value="PbH1"/>
    <property type="match status" value="20"/>
</dbReference>
<dbReference type="NCBIfam" id="TIGR03804">
    <property type="entry name" value="para_beta_helix"/>
    <property type="match status" value="9"/>
</dbReference>
<keyword evidence="3" id="KW-0833">Ubl conjugation pathway</keyword>
<dbReference type="SMART" id="SM00722">
    <property type="entry name" value="CASH"/>
    <property type="match status" value="4"/>
</dbReference>
<dbReference type="PANTHER" id="PTHR22990:SF15">
    <property type="entry name" value="F-BOX ONLY PROTEIN 10"/>
    <property type="match status" value="1"/>
</dbReference>
<keyword evidence="4" id="KW-0812">Transmembrane</keyword>
<sequence length="1136" mass="120540">MKANERDKNLEVKRKNVKKGLVTVILAISVLAMFTAAVAGADDPSETATGWVVGGINDSYGTILHTTDGGNTWERQGSAAEIPNVGLGGVSAVDSNTAWVVGGNESCGVILYTTDGGNTWTRQGVGEIPDENLFKVSAVDRNNAWAVGFNGTILHTTDGGNTWIQQGGDTIPDVILQGVFAVDTETAWVTGDTFKGYATIFHTTDGGSNWTRQGSAAELPDGHFLGVSAADSNNAWVVGGRWGLIFHTTDGGNTWIDQTPSGVFGDANEVFAVDANTAWVATDNTVFYTENGGENWTKQTVSADFLLGVSAIDANTAWTVGVVGSGGIIFNTTNGGQNWTEQTPPVNVGFSVVSFAQLRVHNIDTGENFLTIQEAIDAVNTTDGHTITVDPGTYNENVDVYKSLTIKSTSGNPADTIVQAANPDDHVFEVTADYVNISGFTVKGATTCLIGVPGYAGIYLDNADHCNISHNNVSGNCHGIGLESSSSNTITDNNASYSTFGITLNYSTSNTIANNNANNNHEMGIILQYSSSNTITGNNASYNLFVGMFLVDSGNNTLRNNLMFGNGGNFGAEGKGYPELNNDIDISNLVDGKPIYYLVNASDTVIDPSSNAGTVYCINCDNVTVKDLTLAGNPSCIYLYNTSSSRIKNNSLTSSGLMGAVSCIYILNSSNNIITGNNARGSIGIQLVFSIGNTITDNDFQDSLTNNIIIWGSDNNIVAGNNVSSGVKNGIWLTRSFNNNTITNNIASHSTVAHGICLDRGSNNNTITGNTASNNGKNGINLEDSDNNIITNNTANNNSENGIYLETSINNIITSNNASFSNGKGIVLVAVSNNNTITNNTACNNVCEGIVIATSNNNVITNNNASNNSDGIFIGCSNSNTLTNNIFSSNNCGISLYSGNNNTFRNNTASNNDNYGITLQSSSNNSIYNNYFNNTNNAYDDGNNIWNITKTLGTNIIGGPYLGGNYWSDYAGKDLDGDGLGDTLIPYNSTGNIANGGDYLPLVPVQKPTVSITTDKFIYKTGDTITITIDINNPTENIVTFEWYWGVPQSDIWLLVTSVPIPAGYNDTINISFSIPNRGSTPSGSVFYVQLLDGSGEVLDADVAWWASSPGRFMEAMSVDLSEEIEKIIEKVELPM</sequence>
<evidence type="ECO:0000256" key="1">
    <source>
        <dbReference type="ARBA" id="ARBA00004906"/>
    </source>
</evidence>
<dbReference type="InterPro" id="IPR028203">
    <property type="entry name" value="PSII_CF48-like_dom"/>
</dbReference>
<dbReference type="InterPro" id="IPR015943">
    <property type="entry name" value="WD40/YVTN_repeat-like_dom_sf"/>
</dbReference>
<dbReference type="InterPro" id="IPR007742">
    <property type="entry name" value="NosD_dom"/>
</dbReference>
<dbReference type="SUPFAM" id="SSF51126">
    <property type="entry name" value="Pectin lyase-like"/>
    <property type="match status" value="3"/>
</dbReference>
<keyword evidence="4" id="KW-0472">Membrane</keyword>
<dbReference type="AlphaFoldDB" id="A0A7G9Z139"/>
<dbReference type="CDD" id="cd15482">
    <property type="entry name" value="Sialidase_non-viral"/>
    <property type="match status" value="1"/>
</dbReference>
<feature type="domain" description="Carbohydrate-binding/sugar hydrolysis" evidence="5">
    <location>
        <begin position="580"/>
        <end position="734"/>
    </location>
</feature>
<comment type="pathway">
    <text evidence="1">Protein modification; protein ubiquitination.</text>
</comment>
<keyword evidence="2" id="KW-0677">Repeat</keyword>
<accession>A0A7G9Z139</accession>
<gene>
    <name evidence="6" type="primary">hcf136</name>
    <name evidence="6" type="ORF">MMBEDHBC_00028</name>
</gene>
<evidence type="ECO:0000256" key="2">
    <source>
        <dbReference type="ARBA" id="ARBA00022737"/>
    </source>
</evidence>
<feature type="domain" description="Carbohydrate-binding/sugar hydrolysis" evidence="5">
    <location>
        <begin position="876"/>
        <end position="983"/>
    </location>
</feature>
<name>A0A7G9Z139_9EURY</name>
<dbReference type="InterPro" id="IPR011050">
    <property type="entry name" value="Pectin_lyase_fold/virulence"/>
</dbReference>
<dbReference type="InterPro" id="IPR006626">
    <property type="entry name" value="PbH1"/>
</dbReference>
<dbReference type="InterPro" id="IPR012334">
    <property type="entry name" value="Pectin_lyas_fold"/>
</dbReference>
<proteinExistence type="predicted"/>
<dbReference type="InterPro" id="IPR022441">
    <property type="entry name" value="Para_beta_helix_rpt-2"/>
</dbReference>
<dbReference type="Gene3D" id="2.130.10.10">
    <property type="entry name" value="YVTN repeat-like/Quinoprotein amine dehydrogenase"/>
    <property type="match status" value="2"/>
</dbReference>
<dbReference type="Pfam" id="PF14870">
    <property type="entry name" value="PSII_BNR"/>
    <property type="match status" value="1"/>
</dbReference>
<protein>
    <submittedName>
        <fullName evidence="6">Ycf48-like protein</fullName>
    </submittedName>
</protein>
<dbReference type="Pfam" id="PF05048">
    <property type="entry name" value="NosD"/>
    <property type="match status" value="3"/>
</dbReference>
<dbReference type="Gene3D" id="2.160.20.10">
    <property type="entry name" value="Single-stranded right-handed beta-helix, Pectin lyase-like"/>
    <property type="match status" value="3"/>
</dbReference>
<feature type="domain" description="Carbohydrate-binding/sugar hydrolysis" evidence="5">
    <location>
        <begin position="389"/>
        <end position="528"/>
    </location>
</feature>
<feature type="transmembrane region" description="Helical" evidence="4">
    <location>
        <begin position="21"/>
        <end position="41"/>
    </location>
</feature>
<evidence type="ECO:0000256" key="4">
    <source>
        <dbReference type="SAM" id="Phobius"/>
    </source>
</evidence>
<evidence type="ECO:0000259" key="5">
    <source>
        <dbReference type="SMART" id="SM00722"/>
    </source>
</evidence>
<evidence type="ECO:0000313" key="6">
    <source>
        <dbReference type="EMBL" id="QNO53973.1"/>
    </source>
</evidence>
<keyword evidence="4" id="KW-1133">Transmembrane helix</keyword>
<organism evidence="6">
    <name type="scientific">Candidatus Methanophagaceae archaeon ANME-1 ERB6</name>
    <dbReference type="NCBI Taxonomy" id="2759912"/>
    <lineage>
        <taxon>Archaea</taxon>
        <taxon>Methanobacteriati</taxon>
        <taxon>Methanobacteriota</taxon>
        <taxon>Stenosarchaea group</taxon>
        <taxon>Methanomicrobia</taxon>
        <taxon>Candidatus Methanophagales</taxon>
        <taxon>Candidatus Methanophagaceae</taxon>
    </lineage>
</organism>
<dbReference type="PANTHER" id="PTHR22990">
    <property type="entry name" value="F-BOX ONLY PROTEIN"/>
    <property type="match status" value="1"/>
</dbReference>
<dbReference type="EMBL" id="MT631556">
    <property type="protein sequence ID" value="QNO53973.1"/>
    <property type="molecule type" value="Genomic_DNA"/>
</dbReference>
<reference evidence="6" key="1">
    <citation type="submission" date="2020-06" db="EMBL/GenBank/DDBJ databases">
        <title>Unique genomic features of the anaerobic methanotrophic archaea.</title>
        <authorList>
            <person name="Chadwick G.L."/>
            <person name="Skennerton C.T."/>
            <person name="Laso-Perez R."/>
            <person name="Leu A.O."/>
            <person name="Speth D.R."/>
            <person name="Yu H."/>
            <person name="Morgan-Lang C."/>
            <person name="Hatzenpichler R."/>
            <person name="Goudeau D."/>
            <person name="Malmstrom R."/>
            <person name="Brazelton W.J."/>
            <person name="Woyke T."/>
            <person name="Hallam S.J."/>
            <person name="Tyson G.W."/>
            <person name="Wegener G."/>
            <person name="Boetius A."/>
            <person name="Orphan V."/>
        </authorList>
    </citation>
    <scope>NUCLEOTIDE SEQUENCE</scope>
</reference>